<gene>
    <name evidence="8" type="ORF">BN869_000012446_1</name>
</gene>
<dbReference type="InterPro" id="IPR008927">
    <property type="entry name" value="6-PGluconate_DH-like_C_sf"/>
</dbReference>
<dbReference type="Pfam" id="PF02558">
    <property type="entry name" value="ApbA"/>
    <property type="match status" value="1"/>
</dbReference>
<accession>A0A0B7KFN4</accession>
<dbReference type="GO" id="GO:0008677">
    <property type="term" value="F:2-dehydropantoate 2-reductase activity"/>
    <property type="evidence" value="ECO:0007669"/>
    <property type="project" value="UniProtKB-EC"/>
</dbReference>
<feature type="domain" description="Ketopantoate reductase C-terminal" evidence="7">
    <location>
        <begin position="230"/>
        <end position="356"/>
    </location>
</feature>
<evidence type="ECO:0000256" key="2">
    <source>
        <dbReference type="ARBA" id="ARBA00013014"/>
    </source>
</evidence>
<evidence type="ECO:0000259" key="7">
    <source>
        <dbReference type="Pfam" id="PF08546"/>
    </source>
</evidence>
<dbReference type="GO" id="GO:0005739">
    <property type="term" value="C:mitochondrion"/>
    <property type="evidence" value="ECO:0007669"/>
    <property type="project" value="TreeGrafter"/>
</dbReference>
<evidence type="ECO:0000259" key="6">
    <source>
        <dbReference type="Pfam" id="PF02558"/>
    </source>
</evidence>
<dbReference type="InterPro" id="IPR013328">
    <property type="entry name" value="6PGD_dom2"/>
</dbReference>
<evidence type="ECO:0000256" key="1">
    <source>
        <dbReference type="ARBA" id="ARBA00007870"/>
    </source>
</evidence>
<reference evidence="8" key="1">
    <citation type="submission" date="2015-01" db="EMBL/GenBank/DDBJ databases">
        <authorList>
            <person name="Durling Mikael"/>
        </authorList>
    </citation>
    <scope>NUCLEOTIDE SEQUENCE</scope>
</reference>
<comment type="similarity">
    <text evidence="1">Belongs to the ketopantoate reductase family.</text>
</comment>
<proteinExistence type="inferred from homology"/>
<evidence type="ECO:0000256" key="3">
    <source>
        <dbReference type="ARBA" id="ARBA00022857"/>
    </source>
</evidence>
<protein>
    <recommendedName>
        <fullName evidence="2">2-dehydropantoate 2-reductase</fullName>
        <ecNumber evidence="2">1.1.1.169</ecNumber>
    </recommendedName>
    <alternativeName>
        <fullName evidence="5">Ketopantoate reductase</fullName>
    </alternativeName>
</protein>
<organism evidence="8">
    <name type="scientific">Bionectria ochroleuca</name>
    <name type="common">Gliocladium roseum</name>
    <dbReference type="NCBI Taxonomy" id="29856"/>
    <lineage>
        <taxon>Eukaryota</taxon>
        <taxon>Fungi</taxon>
        <taxon>Dikarya</taxon>
        <taxon>Ascomycota</taxon>
        <taxon>Pezizomycotina</taxon>
        <taxon>Sordariomycetes</taxon>
        <taxon>Hypocreomycetidae</taxon>
        <taxon>Hypocreales</taxon>
        <taxon>Bionectriaceae</taxon>
        <taxon>Clonostachys</taxon>
    </lineage>
</organism>
<keyword evidence="4" id="KW-0560">Oxidoreductase</keyword>
<dbReference type="EMBL" id="CDPU01000066">
    <property type="protein sequence ID" value="CEO56388.1"/>
    <property type="molecule type" value="Genomic_DNA"/>
</dbReference>
<keyword evidence="3" id="KW-0521">NADP</keyword>
<dbReference type="InterPro" id="IPR013752">
    <property type="entry name" value="KPA_reductase"/>
</dbReference>
<dbReference type="GO" id="GO:0015940">
    <property type="term" value="P:pantothenate biosynthetic process"/>
    <property type="evidence" value="ECO:0007669"/>
    <property type="project" value="InterPro"/>
</dbReference>
<dbReference type="SUPFAM" id="SSF48179">
    <property type="entry name" value="6-phosphogluconate dehydrogenase C-terminal domain-like"/>
    <property type="match status" value="1"/>
</dbReference>
<dbReference type="PANTHER" id="PTHR43765:SF2">
    <property type="entry name" value="2-DEHYDROPANTOATE 2-REDUCTASE"/>
    <property type="match status" value="1"/>
</dbReference>
<feature type="domain" description="Ketopantoate reductase N-terminal" evidence="6">
    <location>
        <begin position="12"/>
        <end position="191"/>
    </location>
</feature>
<dbReference type="AlphaFoldDB" id="A0A0B7KFN4"/>
<evidence type="ECO:0000313" key="8">
    <source>
        <dbReference type="EMBL" id="CEO56388.1"/>
    </source>
</evidence>
<sequence>MMTTMQPRPRRVHVLGLGSIGSFAAHSLAEVPYPLTPSVTLLLHRSSLVGQYMKNESRITLETRDGEIIDHSNFNLEVLEDSKWHGVSPTSEPESVASTVREDIIDHLVVSVKGAQTVAALQPLKHRLNSSSHILFLQNGSGMMEEVSEKIFPDPQTRPNYITGVISHGVTLNSPFNITHTGFAATSLGLVPRSESTPSNSEKGAASSYLLEALPLVPRFNAIAYSFLDVFQMQLEKLSVNAFCNPLCALNNAKNKFLFTIPEIRKALLTEISTVIQGLPELQGLEGVTSRFALEKLESTVNAILIKTAETTCSMVVDLRQGRKTEIKFINGYWCRRAREVGIPTPINDSLVRQVLERQGDSELAKEYL</sequence>
<dbReference type="SUPFAM" id="SSF51735">
    <property type="entry name" value="NAD(P)-binding Rossmann-fold domains"/>
    <property type="match status" value="1"/>
</dbReference>
<dbReference type="InterPro" id="IPR050838">
    <property type="entry name" value="Ketopantoate_reductase"/>
</dbReference>
<dbReference type="GO" id="GO:0050661">
    <property type="term" value="F:NADP binding"/>
    <property type="evidence" value="ECO:0007669"/>
    <property type="project" value="TreeGrafter"/>
</dbReference>
<dbReference type="Gene3D" id="3.40.50.720">
    <property type="entry name" value="NAD(P)-binding Rossmann-like Domain"/>
    <property type="match status" value="1"/>
</dbReference>
<name>A0A0B7KFN4_BIOOC</name>
<dbReference type="EC" id="1.1.1.169" evidence="2"/>
<dbReference type="InterPro" id="IPR003710">
    <property type="entry name" value="ApbA"/>
</dbReference>
<dbReference type="PANTHER" id="PTHR43765">
    <property type="entry name" value="2-DEHYDROPANTOATE 2-REDUCTASE-RELATED"/>
    <property type="match status" value="1"/>
</dbReference>
<dbReference type="NCBIfam" id="TIGR00745">
    <property type="entry name" value="apbA_panE"/>
    <property type="match status" value="1"/>
</dbReference>
<dbReference type="InterPro" id="IPR036291">
    <property type="entry name" value="NAD(P)-bd_dom_sf"/>
</dbReference>
<evidence type="ECO:0000256" key="5">
    <source>
        <dbReference type="ARBA" id="ARBA00032024"/>
    </source>
</evidence>
<dbReference type="InterPro" id="IPR013332">
    <property type="entry name" value="KPR_N"/>
</dbReference>
<dbReference type="Gene3D" id="1.10.1040.10">
    <property type="entry name" value="N-(1-d-carboxylethyl)-l-norvaline Dehydrogenase, domain 2"/>
    <property type="match status" value="1"/>
</dbReference>
<evidence type="ECO:0000256" key="4">
    <source>
        <dbReference type="ARBA" id="ARBA00023002"/>
    </source>
</evidence>
<dbReference type="Pfam" id="PF08546">
    <property type="entry name" value="ApbA_C"/>
    <property type="match status" value="1"/>
</dbReference>